<evidence type="ECO:0000313" key="4">
    <source>
        <dbReference type="Proteomes" id="UP000003922"/>
    </source>
</evidence>
<keyword evidence="1" id="KW-1133">Transmembrane helix</keyword>
<dbReference type="PANTHER" id="PTHR12277">
    <property type="entry name" value="ALPHA/BETA HYDROLASE DOMAIN-CONTAINING PROTEIN"/>
    <property type="match status" value="1"/>
</dbReference>
<dbReference type="ESTHER" id="crowt-q4c2p3">
    <property type="family name" value="ABHD13-BEM46"/>
</dbReference>
<feature type="domain" description="Serine aminopeptidase S33" evidence="2">
    <location>
        <begin position="80"/>
        <end position="188"/>
    </location>
</feature>
<keyword evidence="4" id="KW-1185">Reference proteome</keyword>
<evidence type="ECO:0000256" key="1">
    <source>
        <dbReference type="SAM" id="Phobius"/>
    </source>
</evidence>
<evidence type="ECO:0000313" key="3">
    <source>
        <dbReference type="EMBL" id="EAM50403.1"/>
    </source>
</evidence>
<accession>Q4C2P3</accession>
<proteinExistence type="predicted"/>
<dbReference type="EMBL" id="AADV02000027">
    <property type="protein sequence ID" value="EAM50403.1"/>
    <property type="molecule type" value="Genomic_DNA"/>
</dbReference>
<reference evidence="3" key="3">
    <citation type="submission" date="2016-12" db="EMBL/GenBank/DDBJ databases">
        <title>Annotation of the draft genome assembly of Crocosphaera watsonii WH 8501.</title>
        <authorList>
            <consortium name="US DOE Joint Genome Institute (JGI-ORNL)"/>
            <person name="Larimer F."/>
            <person name="Land M."/>
        </authorList>
    </citation>
    <scope>NUCLEOTIDE SEQUENCE</scope>
    <source>
        <strain evidence="3">WH 8501</strain>
    </source>
</reference>
<dbReference type="InterPro" id="IPR022742">
    <property type="entry name" value="Hydrolase_4"/>
</dbReference>
<dbReference type="PANTHER" id="PTHR12277:SF81">
    <property type="entry name" value="PROTEIN ABHD13"/>
    <property type="match status" value="1"/>
</dbReference>
<comment type="caution">
    <text evidence="3">The sequence shown here is derived from an EMBL/GenBank/DDBJ whole genome shotgun (WGS) entry which is preliminary data.</text>
</comment>
<reference evidence="3" key="2">
    <citation type="submission" date="2005-06" db="EMBL/GenBank/DDBJ databases">
        <title>Sequencing of the draft genome and assembly of Crocosphaera watsonii WH 8501.</title>
        <authorList>
            <consortium name="US DOE Joint Genome Institute (JGI-PGF)"/>
            <person name="Copeland A."/>
            <person name="Lucas S."/>
            <person name="Lapidus A."/>
            <person name="Barry K."/>
            <person name="Detter C."/>
            <person name="Glavina T."/>
            <person name="Hammon N."/>
            <person name="Israni S."/>
            <person name="Pitluck S."/>
            <person name="Richardson P."/>
        </authorList>
    </citation>
    <scope>NUCLEOTIDE SEQUENCE [LARGE SCALE GENOMIC DNA]</scope>
    <source>
        <strain evidence="3">WH 8501</strain>
    </source>
</reference>
<gene>
    <name evidence="3" type="ORF">CwatDRAFT_3246</name>
</gene>
<sequence>MNNLLLKGLLGSVGVGVIAYLSLCVALIWGQNRLILKPSFAISTNPNQLGMSYEDVWLPVTTSQGKIEKVHGWWINPNPHPKKVLLYLHGVGGNVSYNLSTVQTYYDQGYSVLIIDYRGYGLSKGQFPQESEIYRDAQVAWDYLTQELQIEPQNIFIYGHSLGGAVAIDLGVHQPDAAGVIVENTFTSMMDMIDHSGFIYQLFPSKLLLHQRFDSLGKLSSLKVPLLLIHGTSDRTVPYTMSETLFKAATVPKKLVLVAGADHVSISAIASEIYIKALQEFEKLVNQNKKELAL</sequence>
<feature type="transmembrane region" description="Helical" evidence="1">
    <location>
        <begin position="6"/>
        <end position="29"/>
    </location>
</feature>
<evidence type="ECO:0000259" key="2">
    <source>
        <dbReference type="Pfam" id="PF12146"/>
    </source>
</evidence>
<reference evidence="3" key="1">
    <citation type="submission" date="2004-02" db="EMBL/GenBank/DDBJ databases">
        <authorList>
            <consortium name="DOE Joint Genome Institute"/>
        </authorList>
    </citation>
    <scope>NUCLEOTIDE SEQUENCE [LARGE SCALE GENOMIC DNA]</scope>
    <source>
        <strain evidence="3">WH 8501</strain>
    </source>
</reference>
<dbReference type="Pfam" id="PF12146">
    <property type="entry name" value="Hydrolase_4"/>
    <property type="match status" value="1"/>
</dbReference>
<organism evidence="3 4">
    <name type="scientific">Crocosphaera watsonii WH 8501</name>
    <dbReference type="NCBI Taxonomy" id="165597"/>
    <lineage>
        <taxon>Bacteria</taxon>
        <taxon>Bacillati</taxon>
        <taxon>Cyanobacteriota</taxon>
        <taxon>Cyanophyceae</taxon>
        <taxon>Oscillatoriophycideae</taxon>
        <taxon>Chroococcales</taxon>
        <taxon>Aphanothecaceae</taxon>
        <taxon>Crocosphaera</taxon>
    </lineage>
</organism>
<dbReference type="InterPro" id="IPR029058">
    <property type="entry name" value="AB_hydrolase_fold"/>
</dbReference>
<keyword evidence="1" id="KW-0812">Transmembrane</keyword>
<dbReference type="KEGG" id="cwa:CwatDRAFT_3246"/>
<dbReference type="AlphaFoldDB" id="Q4C2P3"/>
<protein>
    <submittedName>
        <fullName evidence="3">Phospholipase/Carboxylesterase</fullName>
    </submittedName>
</protein>
<name>Q4C2P3_CROWT</name>
<keyword evidence="1" id="KW-0472">Membrane</keyword>
<dbReference type="Proteomes" id="UP000003922">
    <property type="component" value="Unassembled WGS sequence"/>
</dbReference>
<dbReference type="Gene3D" id="3.40.50.1820">
    <property type="entry name" value="alpha/beta hydrolase"/>
    <property type="match status" value="1"/>
</dbReference>
<dbReference type="SUPFAM" id="SSF53474">
    <property type="entry name" value="alpha/beta-Hydrolases"/>
    <property type="match status" value="1"/>
</dbReference>